<accession>A0AA37IIV2</accession>
<keyword evidence="1" id="KW-1133">Transmembrane helix</keyword>
<name>A0AA37IIV2_9BURK</name>
<proteinExistence type="predicted"/>
<organism evidence="2 3">
    <name type="scientific">Caballeronia novacaledonica</name>
    <dbReference type="NCBI Taxonomy" id="1544861"/>
    <lineage>
        <taxon>Bacteria</taxon>
        <taxon>Pseudomonadati</taxon>
        <taxon>Pseudomonadota</taxon>
        <taxon>Betaproteobacteria</taxon>
        <taxon>Burkholderiales</taxon>
        <taxon>Burkholderiaceae</taxon>
        <taxon>Caballeronia</taxon>
    </lineage>
</organism>
<dbReference type="Proteomes" id="UP001055111">
    <property type="component" value="Unassembled WGS sequence"/>
</dbReference>
<keyword evidence="1" id="KW-0812">Transmembrane</keyword>
<evidence type="ECO:0000313" key="3">
    <source>
        <dbReference type="Proteomes" id="UP001055111"/>
    </source>
</evidence>
<feature type="transmembrane region" description="Helical" evidence="1">
    <location>
        <begin position="24"/>
        <end position="47"/>
    </location>
</feature>
<evidence type="ECO:0000256" key="1">
    <source>
        <dbReference type="SAM" id="Phobius"/>
    </source>
</evidence>
<gene>
    <name evidence="2" type="ORF">CBA19CS42_36525</name>
</gene>
<evidence type="ECO:0000313" key="2">
    <source>
        <dbReference type="EMBL" id="GJH30143.1"/>
    </source>
</evidence>
<keyword evidence="1" id="KW-0472">Membrane</keyword>
<feature type="transmembrane region" description="Helical" evidence="1">
    <location>
        <begin position="68"/>
        <end position="88"/>
    </location>
</feature>
<dbReference type="AlphaFoldDB" id="A0AA37IIV2"/>
<protein>
    <submittedName>
        <fullName evidence="2">Uncharacterized protein</fullName>
    </submittedName>
</protein>
<comment type="caution">
    <text evidence="2">The sequence shown here is derived from an EMBL/GenBank/DDBJ whole genome shotgun (WGS) entry which is preliminary data.</text>
</comment>
<dbReference type="EMBL" id="BPUS01000032">
    <property type="protein sequence ID" value="GJH30143.1"/>
    <property type="molecule type" value="Genomic_DNA"/>
</dbReference>
<reference evidence="2" key="1">
    <citation type="submission" date="2022-09" db="EMBL/GenBank/DDBJ databases">
        <title>Isolation and characterization of 3-chlorobenzoate degrading bacteria from soils in Shizuoka.</title>
        <authorList>
            <person name="Ifat A."/>
            <person name="Ogawa N."/>
            <person name="Kimbara K."/>
            <person name="Moriuchi R."/>
            <person name="Dohra H."/>
            <person name="Shintani M."/>
        </authorList>
    </citation>
    <scope>NUCLEOTIDE SEQUENCE</scope>
    <source>
        <strain evidence="2">19CS4-2</strain>
    </source>
</reference>
<sequence length="89" mass="9257">MMSLGALVTIDLDAKSTWASSPTSVLLYLCVASLASLPGAMAGAAAGKWLSRPERAERKNEVSTASKAVIGVLGLMVLAGWIVSIVRIR</sequence>